<dbReference type="Pfam" id="PF22266">
    <property type="entry name" value="DUF6953"/>
    <property type="match status" value="1"/>
</dbReference>
<name>A0A5B0E987_9MICC</name>
<evidence type="ECO:0000313" key="2">
    <source>
        <dbReference type="Proteomes" id="UP000323856"/>
    </source>
</evidence>
<organism evidence="1 2">
    <name type="scientific">Paeniglutamicibacter gangotriensis</name>
    <dbReference type="NCBI Taxonomy" id="254787"/>
    <lineage>
        <taxon>Bacteria</taxon>
        <taxon>Bacillati</taxon>
        <taxon>Actinomycetota</taxon>
        <taxon>Actinomycetes</taxon>
        <taxon>Micrococcales</taxon>
        <taxon>Micrococcaceae</taxon>
        <taxon>Paeniglutamicibacter</taxon>
    </lineage>
</organism>
<dbReference type="InterPro" id="IPR054228">
    <property type="entry name" value="DUF6953"/>
</dbReference>
<dbReference type="RefSeq" id="WP_149620406.1">
    <property type="nucleotide sequence ID" value="NZ_JBITUG010000016.1"/>
</dbReference>
<dbReference type="AlphaFoldDB" id="A0A5B0E987"/>
<sequence>MTNAPDIAQWILDAIHKEKTVYQEAIVPRIAETFGDEWVYTNENGHPAINRDVLKSMRKLRDASVAWNREERCWSVVDAS</sequence>
<protein>
    <submittedName>
        <fullName evidence="1">Uncharacterized protein</fullName>
    </submittedName>
</protein>
<accession>A0A5B0E987</accession>
<dbReference type="EMBL" id="VOBL01000018">
    <property type="protein sequence ID" value="KAA0974441.1"/>
    <property type="molecule type" value="Genomic_DNA"/>
</dbReference>
<comment type="caution">
    <text evidence="1">The sequence shown here is derived from an EMBL/GenBank/DDBJ whole genome shotgun (WGS) entry which is preliminary data.</text>
</comment>
<dbReference type="OrthoDB" id="8454520at2"/>
<gene>
    <name evidence="1" type="ORF">FQ154_15440</name>
</gene>
<evidence type="ECO:0000313" key="1">
    <source>
        <dbReference type="EMBL" id="KAA0974441.1"/>
    </source>
</evidence>
<proteinExistence type="predicted"/>
<reference evidence="1 2" key="1">
    <citation type="submission" date="2019-07" db="EMBL/GenBank/DDBJ databases">
        <title>Analysis of the biochemical properties, biological activity and biotechnological potential of siderophores and biosurfactants produced by Antarctic psychrotolerant bacteria.</title>
        <authorList>
            <person name="Styczynski M."/>
            <person name="Krucon T."/>
            <person name="Decewicz P."/>
            <person name="Dziewit L."/>
        </authorList>
    </citation>
    <scope>NUCLEOTIDE SEQUENCE [LARGE SCALE GENOMIC DNA]</scope>
    <source>
        <strain evidence="1 2">ANT_H27</strain>
    </source>
</reference>
<dbReference type="Proteomes" id="UP000323856">
    <property type="component" value="Unassembled WGS sequence"/>
</dbReference>